<dbReference type="GO" id="GO:0006413">
    <property type="term" value="P:translational initiation"/>
    <property type="evidence" value="ECO:0007669"/>
    <property type="project" value="TreeGrafter"/>
</dbReference>
<keyword evidence="1" id="KW-0143">Chaperone</keyword>
<evidence type="ECO:0000313" key="3">
    <source>
        <dbReference type="EMBL" id="KAH3688816.1"/>
    </source>
</evidence>
<comment type="caution">
    <text evidence="3">The sequence shown here is derived from an EMBL/GenBank/DDBJ whole genome shotgun (WGS) entry which is preliminary data.</text>
</comment>
<dbReference type="AlphaFoldDB" id="A0A9P8TS46"/>
<dbReference type="Gene3D" id="2.60.260.20">
    <property type="entry name" value="Urease metallochaperone UreE, N-terminal domain"/>
    <property type="match status" value="2"/>
</dbReference>
<dbReference type="OrthoDB" id="550424at2759"/>
<evidence type="ECO:0000256" key="1">
    <source>
        <dbReference type="ARBA" id="ARBA00023186"/>
    </source>
</evidence>
<dbReference type="CDD" id="cd10747">
    <property type="entry name" value="DnaJ_C"/>
    <property type="match status" value="1"/>
</dbReference>
<dbReference type="InterPro" id="IPR002939">
    <property type="entry name" value="DnaJ_C"/>
</dbReference>
<feature type="domain" description="J" evidence="2">
    <location>
        <begin position="6"/>
        <end position="68"/>
    </location>
</feature>
<dbReference type="GO" id="GO:0005829">
    <property type="term" value="C:cytosol"/>
    <property type="evidence" value="ECO:0007669"/>
    <property type="project" value="TreeGrafter"/>
</dbReference>
<dbReference type="InterPro" id="IPR008971">
    <property type="entry name" value="HSP40/DnaJ_pept-bd"/>
</dbReference>
<dbReference type="Pfam" id="PF01556">
    <property type="entry name" value="DnaJ_C"/>
    <property type="match status" value="1"/>
</dbReference>
<dbReference type="SUPFAM" id="SSF49493">
    <property type="entry name" value="HSP40/DnaJ peptide-binding domain"/>
    <property type="match status" value="2"/>
</dbReference>
<name>A0A9P8TS46_WICPI</name>
<dbReference type="FunFam" id="2.60.260.20:FF:000002">
    <property type="entry name" value="Dnaj homolog subfamily b member"/>
    <property type="match status" value="1"/>
</dbReference>
<dbReference type="InterPro" id="IPR036869">
    <property type="entry name" value="J_dom_sf"/>
</dbReference>
<dbReference type="GO" id="GO:0006457">
    <property type="term" value="P:protein folding"/>
    <property type="evidence" value="ECO:0007669"/>
    <property type="project" value="InterPro"/>
</dbReference>
<dbReference type="EMBL" id="JAEUBG010000134">
    <property type="protein sequence ID" value="KAH3688816.1"/>
    <property type="molecule type" value="Genomic_DNA"/>
</dbReference>
<reference evidence="3" key="1">
    <citation type="journal article" date="2021" name="Open Biol.">
        <title>Shared evolutionary footprints suggest mitochondrial oxidative damage underlies multiple complex I losses in fungi.</title>
        <authorList>
            <person name="Schikora-Tamarit M.A."/>
            <person name="Marcet-Houben M."/>
            <person name="Nosek J."/>
            <person name="Gabaldon T."/>
        </authorList>
    </citation>
    <scope>NUCLEOTIDE SEQUENCE</scope>
    <source>
        <strain evidence="3">CBS2887</strain>
    </source>
</reference>
<dbReference type="SUPFAM" id="SSF46565">
    <property type="entry name" value="Chaperone J-domain"/>
    <property type="match status" value="1"/>
</dbReference>
<dbReference type="Gene3D" id="1.10.287.110">
    <property type="entry name" value="DnaJ domain"/>
    <property type="match status" value="1"/>
</dbReference>
<dbReference type="FunFam" id="2.60.260.20:FF:000013">
    <property type="entry name" value="DnaJ subfamily B member 11"/>
    <property type="match status" value="1"/>
</dbReference>
<sequence>MVAEQALYNRLGVSPDANENEIKKAYRKMALKYHPDKPTGDTEKFKEISEAFDILSDQDKRAIYDQYGLEAARKGGPQFDPNAGFGGGGSGGAGGHPFGGGFGGFSAADASNIFEQFARGGGMGDDSGFHFQSGGSPFGSAFGGFGGMGGGMGGGHYQEPEPEPVQINLPVTLEDLAKGVTKKMKLNRKGPDGSKEEKIIEIGIKAGWKEGTKITFKNQGDYIPSLRARQTIQFVIQEKPNQFFKRDGNNLIYTLPLSFKESLLGFSKVIDNVDGRRIPLSRSSPIQPNSEDKYPGLGFPISKSPGQKGDLIIRYKIDYPLSLTPEQKEMVSKTF</sequence>
<organism evidence="3 4">
    <name type="scientific">Wickerhamomyces pijperi</name>
    <name type="common">Yeast</name>
    <name type="synonym">Pichia pijperi</name>
    <dbReference type="NCBI Taxonomy" id="599730"/>
    <lineage>
        <taxon>Eukaryota</taxon>
        <taxon>Fungi</taxon>
        <taxon>Dikarya</taxon>
        <taxon>Ascomycota</taxon>
        <taxon>Saccharomycotina</taxon>
        <taxon>Saccharomycetes</taxon>
        <taxon>Phaffomycetales</taxon>
        <taxon>Wickerhamomycetaceae</taxon>
        <taxon>Wickerhamomyces</taxon>
    </lineage>
</organism>
<keyword evidence="4" id="KW-1185">Reference proteome</keyword>
<dbReference type="PANTHER" id="PTHR24078:SF553">
    <property type="entry name" value="DNAJ HOMOLOG SUBFAMILY B MEMBER 5"/>
    <property type="match status" value="1"/>
</dbReference>
<dbReference type="PROSITE" id="PS00636">
    <property type="entry name" value="DNAJ_1"/>
    <property type="match status" value="1"/>
</dbReference>
<reference evidence="3" key="2">
    <citation type="submission" date="2021-01" db="EMBL/GenBank/DDBJ databases">
        <authorList>
            <person name="Schikora-Tamarit M.A."/>
        </authorList>
    </citation>
    <scope>NUCLEOTIDE SEQUENCE</scope>
    <source>
        <strain evidence="3">CBS2887</strain>
    </source>
</reference>
<dbReference type="InterPro" id="IPR018253">
    <property type="entry name" value="DnaJ_domain_CS"/>
</dbReference>
<gene>
    <name evidence="3" type="ORF">WICPIJ_000200</name>
</gene>
<evidence type="ECO:0000259" key="2">
    <source>
        <dbReference type="PROSITE" id="PS50076"/>
    </source>
</evidence>
<dbReference type="PANTHER" id="PTHR24078">
    <property type="entry name" value="DNAJ HOMOLOG SUBFAMILY C MEMBER"/>
    <property type="match status" value="1"/>
</dbReference>
<proteinExistence type="predicted"/>
<dbReference type="InterPro" id="IPR001623">
    <property type="entry name" value="DnaJ_domain"/>
</dbReference>
<accession>A0A9P8TS46</accession>
<dbReference type="PRINTS" id="PR00625">
    <property type="entry name" value="JDOMAIN"/>
</dbReference>
<protein>
    <recommendedName>
        <fullName evidence="2">J domain-containing protein</fullName>
    </recommendedName>
</protein>
<dbReference type="GO" id="GO:0051082">
    <property type="term" value="F:unfolded protein binding"/>
    <property type="evidence" value="ECO:0007669"/>
    <property type="project" value="InterPro"/>
</dbReference>
<dbReference type="PROSITE" id="PS50076">
    <property type="entry name" value="DNAJ_2"/>
    <property type="match status" value="1"/>
</dbReference>
<dbReference type="GO" id="GO:0051087">
    <property type="term" value="F:protein-folding chaperone binding"/>
    <property type="evidence" value="ECO:0007669"/>
    <property type="project" value="TreeGrafter"/>
</dbReference>
<dbReference type="CDD" id="cd06257">
    <property type="entry name" value="DnaJ"/>
    <property type="match status" value="1"/>
</dbReference>
<dbReference type="Pfam" id="PF00226">
    <property type="entry name" value="DnaJ"/>
    <property type="match status" value="1"/>
</dbReference>
<dbReference type="SMART" id="SM00271">
    <property type="entry name" value="DnaJ"/>
    <property type="match status" value="1"/>
</dbReference>
<evidence type="ECO:0000313" key="4">
    <source>
        <dbReference type="Proteomes" id="UP000774326"/>
    </source>
</evidence>
<dbReference type="InterPro" id="IPR051339">
    <property type="entry name" value="DnaJ_subfamily_B"/>
</dbReference>
<dbReference type="Proteomes" id="UP000774326">
    <property type="component" value="Unassembled WGS sequence"/>
</dbReference>